<keyword evidence="1" id="KW-0812">Transmembrane</keyword>
<dbReference type="Pfam" id="PF14296">
    <property type="entry name" value="O-ag_pol_Wzy"/>
    <property type="match status" value="1"/>
</dbReference>
<feature type="transmembrane region" description="Helical" evidence="1">
    <location>
        <begin position="145"/>
        <end position="169"/>
    </location>
</feature>
<protein>
    <recommendedName>
        <fullName evidence="4">O-antigen polysaccharide polymerase Wzy</fullName>
    </recommendedName>
</protein>
<dbReference type="NCBIfam" id="TIGR04370">
    <property type="entry name" value="glyco_rpt_poly"/>
    <property type="match status" value="1"/>
</dbReference>
<organism evidence="2 3">
    <name type="scientific">Geosporobacter ferrireducens</name>
    <dbReference type="NCBI Taxonomy" id="1424294"/>
    <lineage>
        <taxon>Bacteria</taxon>
        <taxon>Bacillati</taxon>
        <taxon>Bacillota</taxon>
        <taxon>Clostridia</taxon>
        <taxon>Peptostreptococcales</taxon>
        <taxon>Thermotaleaceae</taxon>
        <taxon>Geosporobacter</taxon>
    </lineage>
</organism>
<name>A0A1D8GGV4_9FIRM</name>
<feature type="transmembrane region" description="Helical" evidence="1">
    <location>
        <begin position="63"/>
        <end position="85"/>
    </location>
</feature>
<evidence type="ECO:0000256" key="1">
    <source>
        <dbReference type="SAM" id="Phobius"/>
    </source>
</evidence>
<feature type="transmembrane region" description="Helical" evidence="1">
    <location>
        <begin position="447"/>
        <end position="466"/>
    </location>
</feature>
<feature type="transmembrane region" description="Helical" evidence="1">
    <location>
        <begin position="189"/>
        <end position="212"/>
    </location>
</feature>
<feature type="transmembrane region" description="Helical" evidence="1">
    <location>
        <begin position="12"/>
        <end position="29"/>
    </location>
</feature>
<sequence>MGKIIKVNPFLYAVYLLMIIYTFCILMMYDSLSLRFHASIALFAVLSYLVSYKISNKKVITPLTLIIISFCLFQSGQTLLFALGYEDIFLLKWALLEEIIIAQIFFNYSLILLLIGTTFKTAYNINTVEKQDIHLNRQISYLKKIGIISLIITLFPKLLIDIYLARFSLSGGYSEIRNYTTFVMSTNGFLYIAYWIAGFFNFALYVCLVAFYKDKRTRNRLLILMLIISVLELISGARYEAVTRLSVYLFLILDFQQSKKSSIKSAVVVGLGGILILILNIVKVFRQLDEKNITQFISMISQRSGFIDGIVELIIEMGGSMYPFILINRFVPSTRFFGGGTSYLFSIFSVIPQKLLLGFDYSKYTNLQEWLTFEVLNQNSGVGFSMCAEAYYNFGWLGLPLFFFLGLLITNVFDSNKLKNKSLSFKLFSVFLFDALLFYPRGQIVTFMRPIILMIGVIILINRGNIKYIKNR</sequence>
<feature type="transmembrane region" description="Helical" evidence="1">
    <location>
        <begin position="306"/>
        <end position="327"/>
    </location>
</feature>
<dbReference type="AlphaFoldDB" id="A0A1D8GGV4"/>
<dbReference type="OrthoDB" id="2232724at2"/>
<dbReference type="STRING" id="1424294.Gferi_11315"/>
<keyword evidence="3" id="KW-1185">Reference proteome</keyword>
<gene>
    <name evidence="2" type="ORF">Gferi_11315</name>
</gene>
<reference evidence="2 3" key="1">
    <citation type="submission" date="2016-09" db="EMBL/GenBank/DDBJ databases">
        <title>Genomic analysis reveals versatility of anaerobic energy metabolism of Geosporobacter ferrireducens IRF9 of phylum Firmicutes.</title>
        <authorList>
            <person name="Kim S.-J."/>
        </authorList>
    </citation>
    <scope>NUCLEOTIDE SEQUENCE [LARGE SCALE GENOMIC DNA]</scope>
    <source>
        <strain evidence="2 3">IRF9</strain>
    </source>
</reference>
<evidence type="ECO:0000313" key="3">
    <source>
        <dbReference type="Proteomes" id="UP000095743"/>
    </source>
</evidence>
<dbReference type="KEGG" id="gfe:Gferi_11315"/>
<evidence type="ECO:0000313" key="2">
    <source>
        <dbReference type="EMBL" id="AOT70127.1"/>
    </source>
</evidence>
<dbReference type="RefSeq" id="WP_069976521.1">
    <property type="nucleotide sequence ID" value="NZ_CP017269.1"/>
</dbReference>
<feature type="transmembrane region" description="Helical" evidence="1">
    <location>
        <begin position="35"/>
        <end position="51"/>
    </location>
</feature>
<dbReference type="Proteomes" id="UP000095743">
    <property type="component" value="Chromosome"/>
</dbReference>
<dbReference type="EMBL" id="CP017269">
    <property type="protein sequence ID" value="AOT70127.1"/>
    <property type="molecule type" value="Genomic_DNA"/>
</dbReference>
<accession>A0A1D8GGV4</accession>
<proteinExistence type="predicted"/>
<feature type="transmembrane region" description="Helical" evidence="1">
    <location>
        <begin position="261"/>
        <end position="285"/>
    </location>
</feature>
<feature type="transmembrane region" description="Helical" evidence="1">
    <location>
        <begin position="105"/>
        <end position="125"/>
    </location>
</feature>
<keyword evidence="1" id="KW-0472">Membrane</keyword>
<dbReference type="InterPro" id="IPR029468">
    <property type="entry name" value="O-ag_pol_Wzy"/>
</dbReference>
<evidence type="ECO:0008006" key="4">
    <source>
        <dbReference type="Google" id="ProtNLM"/>
    </source>
</evidence>
<feature type="transmembrane region" description="Helical" evidence="1">
    <location>
        <begin position="394"/>
        <end position="413"/>
    </location>
</feature>
<feature type="transmembrane region" description="Helical" evidence="1">
    <location>
        <begin position="221"/>
        <end position="241"/>
    </location>
</feature>
<keyword evidence="1" id="KW-1133">Transmembrane helix</keyword>